<evidence type="ECO:0000259" key="6">
    <source>
        <dbReference type="Pfam" id="PF08281"/>
    </source>
</evidence>
<dbReference type="InterPro" id="IPR013324">
    <property type="entry name" value="RNA_pol_sigma_r3/r4-like"/>
</dbReference>
<dbReference type="Gene3D" id="1.10.10.10">
    <property type="entry name" value="Winged helix-like DNA-binding domain superfamily/Winged helix DNA-binding domain"/>
    <property type="match status" value="1"/>
</dbReference>
<dbReference type="PANTHER" id="PTHR43133">
    <property type="entry name" value="RNA POLYMERASE ECF-TYPE SIGMA FACTO"/>
    <property type="match status" value="1"/>
</dbReference>
<dbReference type="Gene3D" id="1.10.1740.10">
    <property type="match status" value="1"/>
</dbReference>
<dbReference type="STRING" id="1218173.BALCAV_0208905"/>
<evidence type="ECO:0000256" key="2">
    <source>
        <dbReference type="ARBA" id="ARBA00023015"/>
    </source>
</evidence>
<name>A0A094WIM4_ALKAL</name>
<keyword evidence="3" id="KW-0731">Sigma factor</keyword>
<dbReference type="NCBIfam" id="TIGR02937">
    <property type="entry name" value="sigma70-ECF"/>
    <property type="match status" value="1"/>
</dbReference>
<evidence type="ECO:0000256" key="3">
    <source>
        <dbReference type="ARBA" id="ARBA00023082"/>
    </source>
</evidence>
<evidence type="ECO:0000256" key="4">
    <source>
        <dbReference type="ARBA" id="ARBA00023163"/>
    </source>
</evidence>
<dbReference type="EMBL" id="JALP01000067">
    <property type="protein sequence ID" value="THG91479.1"/>
    <property type="molecule type" value="Genomic_DNA"/>
</dbReference>
<keyword evidence="2" id="KW-0805">Transcription regulation</keyword>
<evidence type="ECO:0000313" key="8">
    <source>
        <dbReference type="EMBL" id="THG91479.1"/>
    </source>
</evidence>
<dbReference type="Pfam" id="PF08281">
    <property type="entry name" value="Sigma70_r4_2"/>
    <property type="match status" value="1"/>
</dbReference>
<dbReference type="CDD" id="cd06171">
    <property type="entry name" value="Sigma70_r4"/>
    <property type="match status" value="1"/>
</dbReference>
<dbReference type="SUPFAM" id="SSF88659">
    <property type="entry name" value="Sigma3 and sigma4 domains of RNA polymerase sigma factors"/>
    <property type="match status" value="1"/>
</dbReference>
<dbReference type="InterPro" id="IPR036388">
    <property type="entry name" value="WH-like_DNA-bd_sf"/>
</dbReference>
<sequence>MKLKSFFKKEPKPKFEELIKTEQERMYRVAYSFVKNEQDALDIVQDAVIKAYRSYDKLTEIQYFSTWMTRILINTAIDATRRRREVIYVDFERTVSEKNEQNDTLNKMLVDEQFDRLKPEQKSLIILRFYYGYSIKEMSELLQKPEGTIKSKLHRTLTQMKINLEKGGDMIGKVWTEY</sequence>
<comment type="caution">
    <text evidence="7">The sequence shown here is derived from an EMBL/GenBank/DDBJ whole genome shotgun (WGS) entry which is preliminary data.</text>
</comment>
<dbReference type="Pfam" id="PF04542">
    <property type="entry name" value="Sigma70_r2"/>
    <property type="match status" value="1"/>
</dbReference>
<accession>A0A094WIM4</accession>
<proteinExistence type="inferred from homology"/>
<dbReference type="InterPro" id="IPR013249">
    <property type="entry name" value="RNA_pol_sigma70_r4_t2"/>
</dbReference>
<organism evidence="7 9">
    <name type="scientific">Alkalihalobacillus alcalophilus ATCC 27647 = CGMCC 1.3604</name>
    <dbReference type="NCBI Taxonomy" id="1218173"/>
    <lineage>
        <taxon>Bacteria</taxon>
        <taxon>Bacillati</taxon>
        <taxon>Bacillota</taxon>
        <taxon>Bacilli</taxon>
        <taxon>Bacillales</taxon>
        <taxon>Bacillaceae</taxon>
        <taxon>Alkalihalobacillus</taxon>
    </lineage>
</organism>
<evidence type="ECO:0000313" key="9">
    <source>
        <dbReference type="Proteomes" id="UP000002754"/>
    </source>
</evidence>
<dbReference type="InterPro" id="IPR013325">
    <property type="entry name" value="RNA_pol_sigma_r2"/>
</dbReference>
<dbReference type="GO" id="GO:0006352">
    <property type="term" value="P:DNA-templated transcription initiation"/>
    <property type="evidence" value="ECO:0007669"/>
    <property type="project" value="InterPro"/>
</dbReference>
<evidence type="ECO:0000259" key="5">
    <source>
        <dbReference type="Pfam" id="PF04542"/>
    </source>
</evidence>
<dbReference type="InterPro" id="IPR007627">
    <property type="entry name" value="RNA_pol_sigma70_r2"/>
</dbReference>
<feature type="domain" description="RNA polymerase sigma-70 region 2" evidence="5">
    <location>
        <begin position="18"/>
        <end position="84"/>
    </location>
</feature>
<dbReference type="AlphaFoldDB" id="A0A094WIM4"/>
<keyword evidence="9" id="KW-1185">Reference proteome</keyword>
<dbReference type="Proteomes" id="UP000297014">
    <property type="component" value="Unassembled WGS sequence"/>
</dbReference>
<dbReference type="InterPro" id="IPR039425">
    <property type="entry name" value="RNA_pol_sigma-70-like"/>
</dbReference>
<dbReference type="EMBL" id="ALPT02000024">
    <property type="protein sequence ID" value="KGA97649.1"/>
    <property type="molecule type" value="Genomic_DNA"/>
</dbReference>
<dbReference type="RefSeq" id="WP_004426898.1">
    <property type="nucleotide sequence ID" value="NZ_ALPT02000024.1"/>
</dbReference>
<reference evidence="8 10" key="2">
    <citation type="submission" date="2014-01" db="EMBL/GenBank/DDBJ databases">
        <title>Draft genome sequencing of Bacillus alcalophilus CGMCC 1.3604.</title>
        <authorList>
            <person name="Yang J."/>
            <person name="Diao L."/>
            <person name="Yang S."/>
        </authorList>
    </citation>
    <scope>NUCLEOTIDE SEQUENCE [LARGE SCALE GENOMIC DNA]</scope>
    <source>
        <strain evidence="8 10">CGMCC 1.3604</strain>
    </source>
</reference>
<keyword evidence="4" id="KW-0804">Transcription</keyword>
<dbReference type="Proteomes" id="UP000002754">
    <property type="component" value="Unassembled WGS sequence"/>
</dbReference>
<dbReference type="GO" id="GO:0016987">
    <property type="term" value="F:sigma factor activity"/>
    <property type="evidence" value="ECO:0007669"/>
    <property type="project" value="UniProtKB-KW"/>
</dbReference>
<evidence type="ECO:0000313" key="7">
    <source>
        <dbReference type="EMBL" id="KGA97649.1"/>
    </source>
</evidence>
<comment type="similarity">
    <text evidence="1">Belongs to the sigma-70 factor family. ECF subfamily.</text>
</comment>
<gene>
    <name evidence="8" type="ORF">AJ85_04670</name>
    <name evidence="7" type="ORF">BALCAV_0208905</name>
</gene>
<dbReference type="GO" id="GO:0003677">
    <property type="term" value="F:DNA binding"/>
    <property type="evidence" value="ECO:0007669"/>
    <property type="project" value="InterPro"/>
</dbReference>
<dbReference type="eggNOG" id="COG1595">
    <property type="taxonomic scope" value="Bacteria"/>
</dbReference>
<dbReference type="PANTHER" id="PTHR43133:SF51">
    <property type="entry name" value="RNA POLYMERASE SIGMA FACTOR"/>
    <property type="match status" value="1"/>
</dbReference>
<evidence type="ECO:0000256" key="1">
    <source>
        <dbReference type="ARBA" id="ARBA00010641"/>
    </source>
</evidence>
<protein>
    <submittedName>
        <fullName evidence="7">RNA polymerase</fullName>
    </submittedName>
</protein>
<dbReference type="SUPFAM" id="SSF88946">
    <property type="entry name" value="Sigma2 domain of RNA polymerase sigma factors"/>
    <property type="match status" value="1"/>
</dbReference>
<reference evidence="7 9" key="1">
    <citation type="journal article" date="2014" name="Genome Announc.">
        <title>Draft Genome Sequence of Bacillus alcalophilus AV1934, a Classic Alkaliphile Isolated from Human Feces in 1934.</title>
        <authorList>
            <person name="Attie O."/>
            <person name="Jayaprakash A."/>
            <person name="Shah H."/>
            <person name="Paulsen I.T."/>
            <person name="Morino M."/>
            <person name="Takahashi Y."/>
            <person name="Narumi I."/>
            <person name="Sachidanandam R."/>
            <person name="Satoh K."/>
            <person name="Ito M."/>
            <person name="Krulwich T.A."/>
        </authorList>
    </citation>
    <scope>NUCLEOTIDE SEQUENCE [LARGE SCALE GENOMIC DNA]</scope>
    <source>
        <strain evidence="7 9">AV1934</strain>
    </source>
</reference>
<feature type="domain" description="RNA polymerase sigma factor 70 region 4 type 2" evidence="6">
    <location>
        <begin position="109"/>
        <end position="160"/>
    </location>
</feature>
<dbReference type="OrthoDB" id="9782703at2"/>
<dbReference type="InterPro" id="IPR014284">
    <property type="entry name" value="RNA_pol_sigma-70_dom"/>
</dbReference>
<evidence type="ECO:0000313" key="10">
    <source>
        <dbReference type="Proteomes" id="UP000297014"/>
    </source>
</evidence>